<evidence type="ECO:0000256" key="5">
    <source>
        <dbReference type="ARBA" id="ARBA00022801"/>
    </source>
</evidence>
<dbReference type="InterPro" id="IPR001208">
    <property type="entry name" value="MCM_dom"/>
</dbReference>
<dbReference type="SUPFAM" id="SSF52540">
    <property type="entry name" value="P-loop containing nucleoside triphosphate hydrolases"/>
    <property type="match status" value="1"/>
</dbReference>
<dbReference type="InterPro" id="IPR031327">
    <property type="entry name" value="MCM"/>
</dbReference>
<dbReference type="GO" id="GO:0006271">
    <property type="term" value="P:DNA strand elongation involved in DNA replication"/>
    <property type="evidence" value="ECO:0007669"/>
    <property type="project" value="TreeGrafter"/>
</dbReference>
<dbReference type="GO" id="GO:0003697">
    <property type="term" value="F:single-stranded DNA binding"/>
    <property type="evidence" value="ECO:0007669"/>
    <property type="project" value="TreeGrafter"/>
</dbReference>
<evidence type="ECO:0000256" key="1">
    <source>
        <dbReference type="ARBA" id="ARBA00004123"/>
    </source>
</evidence>
<proteinExistence type="inferred from homology"/>
<dbReference type="Gene3D" id="3.30.1640.10">
    <property type="entry name" value="mini-chromosome maintenance (MCM) complex, chain A, domain 1"/>
    <property type="match status" value="1"/>
</dbReference>
<dbReference type="GO" id="GO:0016787">
    <property type="term" value="F:hydrolase activity"/>
    <property type="evidence" value="ECO:0007669"/>
    <property type="project" value="UniProtKB-KW"/>
</dbReference>
<organism evidence="16 17">
    <name type="scientific">Volvox reticuliferus</name>
    <dbReference type="NCBI Taxonomy" id="1737510"/>
    <lineage>
        <taxon>Eukaryota</taxon>
        <taxon>Viridiplantae</taxon>
        <taxon>Chlorophyta</taxon>
        <taxon>core chlorophytes</taxon>
        <taxon>Chlorophyceae</taxon>
        <taxon>CS clade</taxon>
        <taxon>Chlamydomonadales</taxon>
        <taxon>Volvocaceae</taxon>
        <taxon>Volvox</taxon>
    </lineage>
</organism>
<dbReference type="InterPro" id="IPR018525">
    <property type="entry name" value="MCM_CS"/>
</dbReference>
<keyword evidence="6 13" id="KW-0347">Helicase</keyword>
<dbReference type="InterPro" id="IPR027417">
    <property type="entry name" value="P-loop_NTPase"/>
</dbReference>
<dbReference type="OrthoDB" id="10251574at2759"/>
<comment type="subunit">
    <text evidence="13">Component of the MCM2-7 complex.</text>
</comment>
<dbReference type="FunFam" id="3.40.50.300:FF:000217">
    <property type="entry name" value="DNA helicase"/>
    <property type="match status" value="1"/>
</dbReference>
<evidence type="ECO:0000256" key="9">
    <source>
        <dbReference type="ARBA" id="ARBA00023242"/>
    </source>
</evidence>
<dbReference type="InterPro" id="IPR012340">
    <property type="entry name" value="NA-bd_OB-fold"/>
</dbReference>
<keyword evidence="5 13" id="KW-0378">Hydrolase</keyword>
<dbReference type="SUPFAM" id="SSF50249">
    <property type="entry name" value="Nucleic acid-binding proteins"/>
    <property type="match status" value="1"/>
</dbReference>
<evidence type="ECO:0000256" key="11">
    <source>
        <dbReference type="ARBA" id="ARBA00053280"/>
    </source>
</evidence>
<evidence type="ECO:0000256" key="7">
    <source>
        <dbReference type="ARBA" id="ARBA00022840"/>
    </source>
</evidence>
<dbReference type="InterPro" id="IPR027925">
    <property type="entry name" value="MCM_N"/>
</dbReference>
<dbReference type="PRINTS" id="PR01657">
    <property type="entry name" value="MCMFAMILY"/>
</dbReference>
<keyword evidence="8 12" id="KW-0238">DNA-binding</keyword>
<comment type="caution">
    <text evidence="16">The sequence shown here is derived from an EMBL/GenBank/DDBJ whole genome shotgun (WGS) entry which is preliminary data.</text>
</comment>
<dbReference type="Gene3D" id="2.40.50.140">
    <property type="entry name" value="Nucleic acid-binding proteins"/>
    <property type="match status" value="1"/>
</dbReference>
<keyword evidence="4 12" id="KW-0547">Nucleotide-binding</keyword>
<evidence type="ECO:0000256" key="4">
    <source>
        <dbReference type="ARBA" id="ARBA00022741"/>
    </source>
</evidence>
<sequence>MSRINSPGGLRGAQPEAMEEDVHAHAQPLPQQQAPSQSQQYEGSSTPQAARRAPRAPNSPSASQQPGVSQQGTPAPARRPQPQPSGSFMQGGSLLQSEGTLGGGATPLPRGLAQNRGEFGGAAQRRPNVRIGTAGRPARTMSVSQASGDQQQEDGVAPAEGDELPPVHDGTADDGTYVWGTNINSRHLRQQIDGFIRTFRPVGADPTAPAKYVQIIKEAIEAGETSINIDTADMRAVINGLSYSDLYETLVDFPREVHCVLDEVVREVAVLDLNFEPELENRQQAMDLCLLVCRPYNLAATKHIRDLDPSDIDKLVCIKGMVTRTSAIIPNLRYAVFECAACGHEVATPNVNGRVEDPTSCPACKKKWSMVLQHNKGSYTDKQLVKMQESPNDIPEGETPMGVTLYTYDTLVDVARPGDRVTITGMYRAAPIRANPRQAALHALFRTYVDVIHIHRDETRRLFTQAAGQDGKAVDAEPTILSAPNTPADSQQVGGDLPPQSLTDPVGTEDQLVAIENITAEELQEVEGKIKELSRDPRLVERLVASLAPNIWEMEDVKKGVLCLLFGGTPKIFPGGKIRSELNVLLVGDPSVSKSQLLTYVHQLAPRGIYTSGKGSSAVGLTAYVTKDPETKEMVLESGALVLSDRGVCCIDEFDKMSDSARSMLHEAMEQQTVSVAKAGLISTLNARCSVLACANPVGSRYNPQMSIAENINLPPTLLTRFDLIYLVLDRYEEARDRRLARHLVSLFHPGAQNRSRAGSAANSLELISPDLLKKYIAYARAKCQPKLTDEAAEELVNRYQTLRRDGRERKVVMATPRQLESLIRISESLARMRLDERIRAADVAEAVRLWYGAMAGSAGSSDGRPDLDTLYCGTTAAQRAAAKALPEELRTVISGLRMSHTLSVDDLLREINSRMAATGQQQQQGGVATTGGVSRSMLITALRMLDDVVLYDETTNTVRPILRGREENRPQAQKEAARTAGNTPPVFAS</sequence>
<dbReference type="PROSITE" id="PS00847">
    <property type="entry name" value="MCM_1"/>
    <property type="match status" value="1"/>
</dbReference>
<evidence type="ECO:0000259" key="15">
    <source>
        <dbReference type="PROSITE" id="PS50051"/>
    </source>
</evidence>
<dbReference type="FunFam" id="2.20.28.10:FF:000003">
    <property type="entry name" value="DNA helicase"/>
    <property type="match status" value="1"/>
</dbReference>
<comment type="subcellular location">
    <subcellularLocation>
        <location evidence="1">Nucleus</location>
    </subcellularLocation>
</comment>
<dbReference type="Pfam" id="PF00493">
    <property type="entry name" value="MCM"/>
    <property type="match status" value="1"/>
</dbReference>
<evidence type="ECO:0000256" key="3">
    <source>
        <dbReference type="ARBA" id="ARBA00022705"/>
    </source>
</evidence>
<evidence type="ECO:0000313" key="16">
    <source>
        <dbReference type="EMBL" id="GIL91733.1"/>
    </source>
</evidence>
<dbReference type="GO" id="GO:0042555">
    <property type="term" value="C:MCM complex"/>
    <property type="evidence" value="ECO:0007669"/>
    <property type="project" value="UniProtKB-UniRule"/>
</dbReference>
<evidence type="ECO:0000256" key="12">
    <source>
        <dbReference type="RuleBase" id="RU004070"/>
    </source>
</evidence>
<feature type="region of interest" description="Disordered" evidence="14">
    <location>
        <begin position="962"/>
        <end position="990"/>
    </location>
</feature>
<dbReference type="PROSITE" id="PS50051">
    <property type="entry name" value="MCM_2"/>
    <property type="match status" value="1"/>
</dbReference>
<evidence type="ECO:0000313" key="17">
    <source>
        <dbReference type="Proteomes" id="UP000747110"/>
    </source>
</evidence>
<dbReference type="PANTHER" id="PTHR11630:SF66">
    <property type="entry name" value="DNA REPLICATION LICENSING FACTOR MCM4"/>
    <property type="match status" value="1"/>
</dbReference>
<dbReference type="Gene3D" id="3.40.50.300">
    <property type="entry name" value="P-loop containing nucleotide triphosphate hydrolases"/>
    <property type="match status" value="1"/>
</dbReference>
<dbReference type="Pfam" id="PF14551">
    <property type="entry name" value="MCM_N"/>
    <property type="match status" value="1"/>
</dbReference>
<feature type="domain" description="MCM C-terminal AAA(+) ATPase" evidence="15">
    <location>
        <begin position="539"/>
        <end position="744"/>
    </location>
</feature>
<dbReference type="InterPro" id="IPR041562">
    <property type="entry name" value="MCM_lid"/>
</dbReference>
<evidence type="ECO:0000256" key="10">
    <source>
        <dbReference type="ARBA" id="ARBA00047995"/>
    </source>
</evidence>
<dbReference type="GO" id="GO:0000347">
    <property type="term" value="C:THO complex"/>
    <property type="evidence" value="ECO:0007669"/>
    <property type="project" value="UniProtKB-ARBA"/>
</dbReference>
<name>A0A8J4GMZ2_9CHLO</name>
<gene>
    <name evidence="16" type="ORF">Vretifemale_19318</name>
</gene>
<dbReference type="InterPro" id="IPR033762">
    <property type="entry name" value="MCM_OB"/>
</dbReference>
<dbReference type="EMBL" id="BNCP01000068">
    <property type="protein sequence ID" value="GIL91733.1"/>
    <property type="molecule type" value="Genomic_DNA"/>
</dbReference>
<dbReference type="PRINTS" id="PR01660">
    <property type="entry name" value="MCMPROTEIN4"/>
</dbReference>
<dbReference type="Proteomes" id="UP000747110">
    <property type="component" value="Unassembled WGS sequence"/>
</dbReference>
<dbReference type="SMART" id="SM00350">
    <property type="entry name" value="MCM"/>
    <property type="match status" value="1"/>
</dbReference>
<evidence type="ECO:0000256" key="13">
    <source>
        <dbReference type="RuleBase" id="RU368062"/>
    </source>
</evidence>
<keyword evidence="3 13" id="KW-0235">DNA replication</keyword>
<dbReference type="Pfam" id="PF17855">
    <property type="entry name" value="MCM_lid"/>
    <property type="match status" value="1"/>
</dbReference>
<dbReference type="Gene3D" id="2.20.28.10">
    <property type="match status" value="1"/>
</dbReference>
<protein>
    <recommendedName>
        <fullName evidence="13">DNA replication licensing factor MCM4</fullName>
        <ecNumber evidence="13">3.6.4.12</ecNumber>
    </recommendedName>
</protein>
<dbReference type="GO" id="GO:0017116">
    <property type="term" value="F:single-stranded DNA helicase activity"/>
    <property type="evidence" value="ECO:0007669"/>
    <property type="project" value="TreeGrafter"/>
</dbReference>
<feature type="compositionally biased region" description="Polar residues" evidence="14">
    <location>
        <begin position="85"/>
        <end position="99"/>
    </location>
</feature>
<evidence type="ECO:0000256" key="6">
    <source>
        <dbReference type="ARBA" id="ARBA00022806"/>
    </source>
</evidence>
<evidence type="ECO:0000256" key="14">
    <source>
        <dbReference type="SAM" id="MobiDB-lite"/>
    </source>
</evidence>
<dbReference type="AlphaFoldDB" id="A0A8J4GMZ2"/>
<dbReference type="Pfam" id="PF17207">
    <property type="entry name" value="MCM_OB"/>
    <property type="match status" value="1"/>
</dbReference>
<comment type="function">
    <text evidence="11">Probable component of the MCM2-7 complex (MCM complex) that may function as a DNA helicase and which is essential to undergo a single round of replication initiation and elongation per cell cycle in eukaryotic cells.</text>
</comment>
<comment type="similarity">
    <text evidence="2 12">Belongs to the MCM family.</text>
</comment>
<comment type="function">
    <text evidence="13">Acts as component of the MCM2-7 complex (MCM complex) which is the replicative helicase essential for 'once per cell cycle' DNA replication initiation and elongation in eukaryotic cells. The active ATPase sites in the MCM2-7 ring are formed through the interaction surfaces of two neighboring subunits such that a critical structure of a conserved arginine finger motif is provided in trans relative to the ATP-binding site of the Walker A box of the adjacent subunit. The six ATPase active sites, however, are likely to contribute differentially to the complex helicase activity.</text>
</comment>
<dbReference type="GO" id="GO:0005524">
    <property type="term" value="F:ATP binding"/>
    <property type="evidence" value="ECO:0007669"/>
    <property type="project" value="UniProtKB-UniRule"/>
</dbReference>
<accession>A0A8J4GMZ2</accession>
<dbReference type="GO" id="GO:0000727">
    <property type="term" value="P:double-strand break repair via break-induced replication"/>
    <property type="evidence" value="ECO:0007669"/>
    <property type="project" value="TreeGrafter"/>
</dbReference>
<dbReference type="PANTHER" id="PTHR11630">
    <property type="entry name" value="DNA REPLICATION LICENSING FACTOR MCM FAMILY MEMBER"/>
    <property type="match status" value="1"/>
</dbReference>
<keyword evidence="9 13" id="KW-0539">Nucleus</keyword>
<evidence type="ECO:0000256" key="8">
    <source>
        <dbReference type="ARBA" id="ARBA00023125"/>
    </source>
</evidence>
<feature type="compositionally biased region" description="Polar residues" evidence="14">
    <location>
        <begin position="141"/>
        <end position="150"/>
    </location>
</feature>
<reference evidence="16" key="1">
    <citation type="journal article" date="2021" name="Proc. Natl. Acad. Sci. U.S.A.">
        <title>Three genomes in the algal genus Volvox reveal the fate of a haploid sex-determining region after a transition to homothallism.</title>
        <authorList>
            <person name="Yamamoto K."/>
            <person name="Hamaji T."/>
            <person name="Kawai-Toyooka H."/>
            <person name="Matsuzaki R."/>
            <person name="Takahashi F."/>
            <person name="Nishimura Y."/>
            <person name="Kawachi M."/>
            <person name="Noguchi H."/>
            <person name="Minakuchi Y."/>
            <person name="Umen J.G."/>
            <person name="Toyoda A."/>
            <person name="Nozaki H."/>
        </authorList>
    </citation>
    <scope>NUCLEOTIDE SEQUENCE</scope>
    <source>
        <strain evidence="16">NIES-3786</strain>
    </source>
</reference>
<dbReference type="EC" id="3.6.4.12" evidence="13"/>
<feature type="region of interest" description="Disordered" evidence="14">
    <location>
        <begin position="1"/>
        <end position="171"/>
    </location>
</feature>
<keyword evidence="7 12" id="KW-0067">ATP-binding</keyword>
<dbReference type="GO" id="GO:1902975">
    <property type="term" value="P:mitotic DNA replication initiation"/>
    <property type="evidence" value="ECO:0007669"/>
    <property type="project" value="TreeGrafter"/>
</dbReference>
<dbReference type="InterPro" id="IPR008047">
    <property type="entry name" value="MCM_4"/>
</dbReference>
<evidence type="ECO:0000256" key="2">
    <source>
        <dbReference type="ARBA" id="ARBA00008010"/>
    </source>
</evidence>
<feature type="compositionally biased region" description="Low complexity" evidence="14">
    <location>
        <begin position="25"/>
        <end position="66"/>
    </location>
</feature>
<comment type="catalytic activity">
    <reaction evidence="10 13">
        <text>ATP + H2O = ADP + phosphate + H(+)</text>
        <dbReference type="Rhea" id="RHEA:13065"/>
        <dbReference type="ChEBI" id="CHEBI:15377"/>
        <dbReference type="ChEBI" id="CHEBI:15378"/>
        <dbReference type="ChEBI" id="CHEBI:30616"/>
        <dbReference type="ChEBI" id="CHEBI:43474"/>
        <dbReference type="ChEBI" id="CHEBI:456216"/>
        <dbReference type="EC" id="3.6.4.12"/>
    </reaction>
</comment>
<keyword evidence="17" id="KW-1185">Reference proteome</keyword>